<dbReference type="EMBL" id="AMZH03001761">
    <property type="protein sequence ID" value="RRT78103.1"/>
    <property type="molecule type" value="Genomic_DNA"/>
</dbReference>
<accession>A0A427APH7</accession>
<evidence type="ECO:0000313" key="3">
    <source>
        <dbReference type="Proteomes" id="UP000287651"/>
    </source>
</evidence>
<gene>
    <name evidence="2" type="ORF">B296_00026144</name>
</gene>
<dbReference type="Proteomes" id="UP000287651">
    <property type="component" value="Unassembled WGS sequence"/>
</dbReference>
<organism evidence="2 3">
    <name type="scientific">Ensete ventricosum</name>
    <name type="common">Abyssinian banana</name>
    <name type="synonym">Musa ensete</name>
    <dbReference type="NCBI Taxonomy" id="4639"/>
    <lineage>
        <taxon>Eukaryota</taxon>
        <taxon>Viridiplantae</taxon>
        <taxon>Streptophyta</taxon>
        <taxon>Embryophyta</taxon>
        <taxon>Tracheophyta</taxon>
        <taxon>Spermatophyta</taxon>
        <taxon>Magnoliopsida</taxon>
        <taxon>Liliopsida</taxon>
        <taxon>Zingiberales</taxon>
        <taxon>Musaceae</taxon>
        <taxon>Ensete</taxon>
    </lineage>
</organism>
<dbReference type="PANTHER" id="PTHR37178">
    <property type="entry name" value="PLANT/PROTEIN"/>
    <property type="match status" value="1"/>
</dbReference>
<name>A0A427APH7_ENSVE</name>
<dbReference type="PANTHER" id="PTHR37178:SF1">
    <property type="entry name" value="PLANT_PROTEIN"/>
    <property type="match status" value="1"/>
</dbReference>
<evidence type="ECO:0000256" key="1">
    <source>
        <dbReference type="SAM" id="MobiDB-lite"/>
    </source>
</evidence>
<feature type="region of interest" description="Disordered" evidence="1">
    <location>
        <begin position="169"/>
        <end position="189"/>
    </location>
</feature>
<dbReference type="AlphaFoldDB" id="A0A427APH7"/>
<evidence type="ECO:0000313" key="2">
    <source>
        <dbReference type="EMBL" id="RRT78103.1"/>
    </source>
</evidence>
<feature type="region of interest" description="Disordered" evidence="1">
    <location>
        <begin position="1"/>
        <end position="23"/>
    </location>
</feature>
<sequence length="255" mass="27726">MPNFTLRHNANLNVGGTSPETHHPGKCLSLQEQLHEIGRKTASKKDNFSTALQANSTWSKVRGPDVIATGQSFLRVARLCRPFLLCDRSMALEAIPSFVSAPPPLTTRGGGGGREPSSSLLPPRAVSLLLHHRPPSPARHRLAALCSLDLFPVRLLSSRRCYRRGGAVASASSSSSFGGGEEGEEEDEVERALGMDGSIPRSSQEFVRRVSSRAYDMRRNLMQSLDSISYDGIQIAQTPFPPSPSPSPVHKLRCF</sequence>
<protein>
    <submittedName>
        <fullName evidence="2">Uncharacterized protein</fullName>
    </submittedName>
</protein>
<reference evidence="2 3" key="1">
    <citation type="journal article" date="2014" name="Agronomy (Basel)">
        <title>A Draft Genome Sequence for Ensete ventricosum, the Drought-Tolerant Tree Against Hunger.</title>
        <authorList>
            <person name="Harrison J."/>
            <person name="Moore K.A."/>
            <person name="Paszkiewicz K."/>
            <person name="Jones T."/>
            <person name="Grant M."/>
            <person name="Ambacheew D."/>
            <person name="Muzemil S."/>
            <person name="Studholme D.J."/>
        </authorList>
    </citation>
    <scope>NUCLEOTIDE SEQUENCE [LARGE SCALE GENOMIC DNA]</scope>
</reference>
<feature type="compositionally biased region" description="Polar residues" evidence="1">
    <location>
        <begin position="1"/>
        <end position="19"/>
    </location>
</feature>
<proteinExistence type="predicted"/>
<comment type="caution">
    <text evidence="2">The sequence shown here is derived from an EMBL/GenBank/DDBJ whole genome shotgun (WGS) entry which is preliminary data.</text>
</comment>